<gene>
    <name evidence="3" type="ORF">CASFOL_011498</name>
</gene>
<dbReference type="PANTHER" id="PTHR13847:SF150">
    <property type="entry name" value="OXIDOREDUCTASE TDA3-RELATED"/>
    <property type="match status" value="1"/>
</dbReference>
<dbReference type="GO" id="GO:0016491">
    <property type="term" value="F:oxidoreductase activity"/>
    <property type="evidence" value="ECO:0007669"/>
    <property type="project" value="UniProtKB-KW"/>
</dbReference>
<dbReference type="InterPro" id="IPR006076">
    <property type="entry name" value="FAD-dep_OxRdtase"/>
</dbReference>
<sequence>MDPQTPPKRVVVCGGGVIGVCTAYFISKRGAAVTLVEKSSIACAASGKAGGFLALDWCDDGPVASLARASFNLHRSLAQELNGADSYGYRPLTTLSISLTETASSASQSNKKLGSNTPSWVDGPVKSPKTIGTRETTAQVHPQLFTMTLLAKAVEEYGLKVAIGELEKVAVAEGVAKAVVLKGGGELEADAVVLALGPWTSKFSLLGSIFTISGHKAHSIILEPKDPGVITPHALFLTYYQAQGGEPMDPEVYPRPTGEVYICGMSAEAEVPDDPEQVIPVPESINVLKTIAKNVSSHLGEGEATVKAEQACFLPCTEDSLPVIGEVPGVKGCYVATGHSCWGILNGPATGAAMSELVMDGCASIVDLSRFSPDRFVRG</sequence>
<dbReference type="AlphaFoldDB" id="A0ABD3DVQ2"/>
<comment type="caution">
    <text evidence="3">The sequence shown here is derived from an EMBL/GenBank/DDBJ whole genome shotgun (WGS) entry which is preliminary data.</text>
</comment>
<proteinExistence type="predicted"/>
<dbReference type="PANTHER" id="PTHR13847">
    <property type="entry name" value="SARCOSINE DEHYDROGENASE-RELATED"/>
    <property type="match status" value="1"/>
</dbReference>
<dbReference type="FunFam" id="3.30.9.10:FF:000033">
    <property type="entry name" value="Putative oxidoreductase C1F5.03c"/>
    <property type="match status" value="1"/>
</dbReference>
<accession>A0ABD3DVQ2</accession>
<protein>
    <recommendedName>
        <fullName evidence="2">FAD dependent oxidoreductase domain-containing protein</fullName>
    </recommendedName>
</protein>
<keyword evidence="1" id="KW-0560">Oxidoreductase</keyword>
<dbReference type="Gene3D" id="3.30.9.10">
    <property type="entry name" value="D-Amino Acid Oxidase, subunit A, domain 2"/>
    <property type="match status" value="1"/>
</dbReference>
<dbReference type="Gene3D" id="3.50.50.60">
    <property type="entry name" value="FAD/NAD(P)-binding domain"/>
    <property type="match status" value="1"/>
</dbReference>
<organism evidence="3 4">
    <name type="scientific">Castilleja foliolosa</name>
    <dbReference type="NCBI Taxonomy" id="1961234"/>
    <lineage>
        <taxon>Eukaryota</taxon>
        <taxon>Viridiplantae</taxon>
        <taxon>Streptophyta</taxon>
        <taxon>Embryophyta</taxon>
        <taxon>Tracheophyta</taxon>
        <taxon>Spermatophyta</taxon>
        <taxon>Magnoliopsida</taxon>
        <taxon>eudicotyledons</taxon>
        <taxon>Gunneridae</taxon>
        <taxon>Pentapetalae</taxon>
        <taxon>asterids</taxon>
        <taxon>lamiids</taxon>
        <taxon>Lamiales</taxon>
        <taxon>Orobanchaceae</taxon>
        <taxon>Pedicularideae</taxon>
        <taxon>Castillejinae</taxon>
        <taxon>Castilleja</taxon>
    </lineage>
</organism>
<dbReference type="InterPro" id="IPR036188">
    <property type="entry name" value="FAD/NAD-bd_sf"/>
</dbReference>
<evidence type="ECO:0000313" key="3">
    <source>
        <dbReference type="EMBL" id="KAL3646318.1"/>
    </source>
</evidence>
<dbReference type="Proteomes" id="UP001632038">
    <property type="component" value="Unassembled WGS sequence"/>
</dbReference>
<evidence type="ECO:0000256" key="1">
    <source>
        <dbReference type="ARBA" id="ARBA00023002"/>
    </source>
</evidence>
<reference evidence="4" key="1">
    <citation type="journal article" date="2024" name="IScience">
        <title>Strigolactones Initiate the Formation of Haustorium-like Structures in Castilleja.</title>
        <authorList>
            <person name="Buerger M."/>
            <person name="Peterson D."/>
            <person name="Chory J."/>
        </authorList>
    </citation>
    <scope>NUCLEOTIDE SEQUENCE [LARGE SCALE GENOMIC DNA]</scope>
</reference>
<name>A0ABD3DVQ2_9LAMI</name>
<keyword evidence="4" id="KW-1185">Reference proteome</keyword>
<dbReference type="Pfam" id="PF01266">
    <property type="entry name" value="DAO"/>
    <property type="match status" value="1"/>
</dbReference>
<dbReference type="EMBL" id="JAVIJP010000013">
    <property type="protein sequence ID" value="KAL3646318.1"/>
    <property type="molecule type" value="Genomic_DNA"/>
</dbReference>
<dbReference type="SUPFAM" id="SSF51905">
    <property type="entry name" value="FAD/NAD(P)-binding domain"/>
    <property type="match status" value="1"/>
</dbReference>
<feature type="domain" description="FAD dependent oxidoreductase" evidence="2">
    <location>
        <begin position="9"/>
        <end position="357"/>
    </location>
</feature>
<evidence type="ECO:0000313" key="4">
    <source>
        <dbReference type="Proteomes" id="UP001632038"/>
    </source>
</evidence>
<evidence type="ECO:0000259" key="2">
    <source>
        <dbReference type="Pfam" id="PF01266"/>
    </source>
</evidence>
<dbReference type="FunFam" id="3.50.50.60:FF:000360">
    <property type="entry name" value="FAD-dependent oxidoreductase family protein"/>
    <property type="match status" value="1"/>
</dbReference>